<dbReference type="Proteomes" id="UP001207468">
    <property type="component" value="Unassembled WGS sequence"/>
</dbReference>
<keyword evidence="2" id="KW-1185">Reference proteome</keyword>
<protein>
    <submittedName>
        <fullName evidence="1">Uncharacterized protein</fullName>
    </submittedName>
</protein>
<name>A0ACC0U883_9AGAM</name>
<evidence type="ECO:0000313" key="2">
    <source>
        <dbReference type="Proteomes" id="UP001207468"/>
    </source>
</evidence>
<accession>A0ACC0U883</accession>
<reference evidence="1" key="1">
    <citation type="submission" date="2021-03" db="EMBL/GenBank/DDBJ databases">
        <title>Evolutionary priming and transition to the ectomycorrhizal habit in an iconic lineage of mushroom-forming fungi: is preadaptation a requirement?</title>
        <authorList>
            <consortium name="DOE Joint Genome Institute"/>
            <person name="Looney B.P."/>
            <person name="Miyauchi S."/>
            <person name="Morin E."/>
            <person name="Drula E."/>
            <person name="Courty P.E."/>
            <person name="Chicoki N."/>
            <person name="Fauchery L."/>
            <person name="Kohler A."/>
            <person name="Kuo A."/>
            <person name="LaButti K."/>
            <person name="Pangilinan J."/>
            <person name="Lipzen A."/>
            <person name="Riley R."/>
            <person name="Andreopoulos W."/>
            <person name="He G."/>
            <person name="Johnson J."/>
            <person name="Barry K.W."/>
            <person name="Grigoriev I.V."/>
            <person name="Nagy L."/>
            <person name="Hibbett D."/>
            <person name="Henrissat B."/>
            <person name="Matheny P.B."/>
            <person name="Labbe J."/>
            <person name="Martin A.F."/>
        </authorList>
    </citation>
    <scope>NUCLEOTIDE SEQUENCE</scope>
    <source>
        <strain evidence="1">BPL698</strain>
    </source>
</reference>
<dbReference type="EMBL" id="JAGFNK010000120">
    <property type="protein sequence ID" value="KAI9507555.1"/>
    <property type="molecule type" value="Genomic_DNA"/>
</dbReference>
<evidence type="ECO:0000313" key="1">
    <source>
        <dbReference type="EMBL" id="KAI9507555.1"/>
    </source>
</evidence>
<proteinExistence type="predicted"/>
<sequence length="386" mass="41739">MATEALPLVYSMSVPSSPTPLQGASNRVGSSQSHQQSPLDLLLLVFIHGFRGNDSTFGDFPSRLEHILSETVQHTLIESIIFPAYQTKGDLNTAVELFSDWLTTLTVEKEVAHLTSGGAAGHVKIVLCGHSMGGLLAADSIYAFIHTRPDATAPLWPNIIACLAFDTPFLGLNPHVFKNSANKVAEYAQGAHQTASGLWDAFRRPIGKSPPPIARLAGLLPAAAPVPAASSGRRRRWGPAAFTVGSALMAGAAAGVAYYHRADIENRYEALHEHMQYVGALWDKGALAERVRHLVEGESTHDIVFRTFYTLLSPTPPVDSTPRTFCLLPESSSDAFERFIPARNTLAKNEVHAHVSMFEPTKNDGYYQLGLEAAAVIRRALEIGAP</sequence>
<comment type="caution">
    <text evidence="1">The sequence shown here is derived from an EMBL/GenBank/DDBJ whole genome shotgun (WGS) entry which is preliminary data.</text>
</comment>
<organism evidence="1 2">
    <name type="scientific">Russula earlei</name>
    <dbReference type="NCBI Taxonomy" id="71964"/>
    <lineage>
        <taxon>Eukaryota</taxon>
        <taxon>Fungi</taxon>
        <taxon>Dikarya</taxon>
        <taxon>Basidiomycota</taxon>
        <taxon>Agaricomycotina</taxon>
        <taxon>Agaricomycetes</taxon>
        <taxon>Russulales</taxon>
        <taxon>Russulaceae</taxon>
        <taxon>Russula</taxon>
    </lineage>
</organism>
<gene>
    <name evidence="1" type="ORF">F5148DRAFT_1203927</name>
</gene>